<dbReference type="Proteomes" id="UP000179935">
    <property type="component" value="Unassembled WGS sequence"/>
</dbReference>
<accession>A0A1S2NYZ5</accession>
<gene>
    <name evidence="2" type="ORF">BIV24_25955</name>
</gene>
<reference evidence="2 3" key="1">
    <citation type="submission" date="2016-10" db="EMBL/GenBank/DDBJ databases">
        <title>Genome sequence of Streptomyces sp. MUSC 93.</title>
        <authorList>
            <person name="Lee L.-H."/>
            <person name="Ser H.-L."/>
            <person name="Law J.W.-F."/>
        </authorList>
    </citation>
    <scope>NUCLEOTIDE SEQUENCE [LARGE SCALE GENOMIC DNA]</scope>
    <source>
        <strain evidence="2 3">MUSC 93</strain>
    </source>
</reference>
<dbReference type="EMBL" id="MLYP01000072">
    <property type="protein sequence ID" value="OIJ86703.1"/>
    <property type="molecule type" value="Genomic_DNA"/>
</dbReference>
<keyword evidence="3" id="KW-1185">Reference proteome</keyword>
<evidence type="ECO:0000256" key="1">
    <source>
        <dbReference type="SAM" id="MobiDB-lite"/>
    </source>
</evidence>
<name>A0A1S2NYZ5_9ACTN</name>
<protein>
    <submittedName>
        <fullName evidence="2">Uncharacterized protein</fullName>
    </submittedName>
</protein>
<dbReference type="AlphaFoldDB" id="A0A1S2NYZ5"/>
<evidence type="ECO:0000313" key="2">
    <source>
        <dbReference type="EMBL" id="OIJ86703.1"/>
    </source>
</evidence>
<feature type="region of interest" description="Disordered" evidence="1">
    <location>
        <begin position="70"/>
        <end position="109"/>
    </location>
</feature>
<proteinExistence type="predicted"/>
<comment type="caution">
    <text evidence="2">The sequence shown here is derived from an EMBL/GenBank/DDBJ whole genome shotgun (WGS) entry which is preliminary data.</text>
</comment>
<sequence length="109" mass="11623">MHGHPSSARAVTHELARPAKDALLQGSVLPPRCGVVAKATQDGLMTAAAVLRGIYSKYGRDRWKGGRVVEQPSAERGLEEIPVRSDVPVRPLESGADSVPEPADDRSLC</sequence>
<evidence type="ECO:0000313" key="3">
    <source>
        <dbReference type="Proteomes" id="UP000179935"/>
    </source>
</evidence>
<organism evidence="2 3">
    <name type="scientific">Streptomyces colonosanans</name>
    <dbReference type="NCBI Taxonomy" id="1428652"/>
    <lineage>
        <taxon>Bacteria</taxon>
        <taxon>Bacillati</taxon>
        <taxon>Actinomycetota</taxon>
        <taxon>Actinomycetes</taxon>
        <taxon>Kitasatosporales</taxon>
        <taxon>Streptomycetaceae</taxon>
        <taxon>Streptomyces</taxon>
    </lineage>
</organism>